<evidence type="ECO:0000313" key="5">
    <source>
        <dbReference type="Ensembl" id="ENSRNOP00000076865.1"/>
    </source>
</evidence>
<feature type="transmembrane region" description="Helical" evidence="3">
    <location>
        <begin position="21"/>
        <end position="40"/>
    </location>
</feature>
<evidence type="ECO:0000313" key="6">
    <source>
        <dbReference type="Proteomes" id="UP000002494"/>
    </source>
</evidence>
<dbReference type="InterPro" id="IPR016187">
    <property type="entry name" value="CTDL_fold"/>
</dbReference>
<gene>
    <name evidence="7" type="primary">ENSRNOG00000069757</name>
</gene>
<evidence type="ECO:0000259" key="4">
    <source>
        <dbReference type="PROSITE" id="PS50041"/>
    </source>
</evidence>
<dbReference type="RGD" id="150343553">
    <property type="gene designation" value="ENSRNOG00000069757"/>
</dbReference>
<dbReference type="PROSITE" id="PS50041">
    <property type="entry name" value="C_TYPE_LECTIN_2"/>
    <property type="match status" value="1"/>
</dbReference>
<proteinExistence type="predicted"/>
<keyword evidence="6" id="KW-1185">Reference proteome</keyword>
<dbReference type="CDD" id="cd03590">
    <property type="entry name" value="CLECT_DC-SIGN_like"/>
    <property type="match status" value="1"/>
</dbReference>
<dbReference type="SUPFAM" id="SSF56436">
    <property type="entry name" value="C-type lectin-like"/>
    <property type="match status" value="1"/>
</dbReference>
<dbReference type="GO" id="GO:0006955">
    <property type="term" value="P:immune response"/>
    <property type="evidence" value="ECO:0000318"/>
    <property type="project" value="GO_Central"/>
</dbReference>
<reference evidence="5" key="2">
    <citation type="submission" date="2025-08" db="UniProtKB">
        <authorList>
            <consortium name="Ensembl"/>
        </authorList>
    </citation>
    <scope>IDENTIFICATION</scope>
    <source>
        <strain evidence="5">Brown Norway</strain>
    </source>
</reference>
<dbReference type="Proteomes" id="UP000002494">
    <property type="component" value="Chromosome 12"/>
</dbReference>
<dbReference type="AGR" id="RGD:150343553"/>
<dbReference type="GO" id="GO:0009897">
    <property type="term" value="C:external side of plasma membrane"/>
    <property type="evidence" value="ECO:0000318"/>
    <property type="project" value="GO_Central"/>
</dbReference>
<dbReference type="PANTHER" id="PTHR46746">
    <property type="entry name" value="KILLER CELL LECTIN-LIKE RECEPTOR SUBFAMILY F MEMBER 2"/>
    <property type="match status" value="1"/>
</dbReference>
<dbReference type="InterPro" id="IPR051379">
    <property type="entry name" value="C-type_Lectin_Receptor_IMM"/>
</dbReference>
<reference evidence="5" key="3">
    <citation type="submission" date="2025-09" db="UniProtKB">
        <authorList>
            <consortium name="Ensembl"/>
        </authorList>
    </citation>
    <scope>IDENTIFICATION</scope>
    <source>
        <strain evidence="5">Brown Norway</strain>
    </source>
</reference>
<evidence type="ECO:0000256" key="2">
    <source>
        <dbReference type="ARBA" id="ARBA00023157"/>
    </source>
</evidence>
<sequence length="203" mass="23461">MFAEIPSFSSTGCVRHGLVPLVLQLLFFTLFSGVLVTFLLQVPKVPCTKDQEEIYKKLTQLKTRIDLLCRPCSWDWMLFHGNCYFFSITKHNWNDSLTACKEVGAQLIIIESDEEQTFLQKMCKSIGNLWIGLSDIKEEGSWQWVDGSPLSLSFKNKYWTPWETKNASEKDCVELTNDGWNDNNCTLKNFWICKKSSISCFKN</sequence>
<keyword evidence="1" id="KW-0430">Lectin</keyword>
<feature type="domain" description="C-type lectin" evidence="4">
    <location>
        <begin position="79"/>
        <end position="194"/>
    </location>
</feature>
<dbReference type="InterPro" id="IPR001304">
    <property type="entry name" value="C-type_lectin-like"/>
</dbReference>
<organism evidence="5 6">
    <name type="scientific">Rattus norvegicus</name>
    <name type="common">Rat</name>
    <dbReference type="NCBI Taxonomy" id="10116"/>
    <lineage>
        <taxon>Eukaryota</taxon>
        <taxon>Metazoa</taxon>
        <taxon>Chordata</taxon>
        <taxon>Craniata</taxon>
        <taxon>Vertebrata</taxon>
        <taxon>Euteleostomi</taxon>
        <taxon>Mammalia</taxon>
        <taxon>Eutheria</taxon>
        <taxon>Euarchontoglires</taxon>
        <taxon>Glires</taxon>
        <taxon>Rodentia</taxon>
        <taxon>Myomorpha</taxon>
        <taxon>Muroidea</taxon>
        <taxon>Muridae</taxon>
        <taxon>Murinae</taxon>
        <taxon>Rattus</taxon>
    </lineage>
</organism>
<dbReference type="OMA" id="ENWICEF"/>
<dbReference type="Ensembl" id="ENSRNOT00000102496.2">
    <property type="protein sequence ID" value="ENSRNOP00000076865.1"/>
    <property type="gene ID" value="ENSRNOG00000069757.2"/>
</dbReference>
<dbReference type="AlphaFoldDB" id="A0A8I5Y530"/>
<dbReference type="Pfam" id="PF00059">
    <property type="entry name" value="Lectin_C"/>
    <property type="match status" value="1"/>
</dbReference>
<dbReference type="PANTHER" id="PTHR46746:SF9">
    <property type="entry name" value="CD209 ANTIGEN-LIKE PROTEIN C-LIKE"/>
    <property type="match status" value="1"/>
</dbReference>
<dbReference type="GO" id="GO:0005537">
    <property type="term" value="F:D-mannose binding"/>
    <property type="evidence" value="ECO:0000318"/>
    <property type="project" value="GO_Central"/>
</dbReference>
<keyword evidence="3" id="KW-0812">Transmembrane</keyword>
<dbReference type="InterPro" id="IPR033989">
    <property type="entry name" value="CD209-like_CTLD"/>
</dbReference>
<dbReference type="InterPro" id="IPR016186">
    <property type="entry name" value="C-type_lectin-like/link_sf"/>
</dbReference>
<keyword evidence="3" id="KW-1133">Transmembrane helix</keyword>
<dbReference type="GO" id="GO:0038187">
    <property type="term" value="F:pattern recognition receptor activity"/>
    <property type="evidence" value="ECO:0000318"/>
    <property type="project" value="GO_Central"/>
</dbReference>
<keyword evidence="3" id="KW-0472">Membrane</keyword>
<evidence type="ECO:0000256" key="1">
    <source>
        <dbReference type="ARBA" id="ARBA00022734"/>
    </source>
</evidence>
<dbReference type="PROSITE" id="PS00615">
    <property type="entry name" value="C_TYPE_LECTIN_1"/>
    <property type="match status" value="1"/>
</dbReference>
<dbReference type="Gene3D" id="3.10.100.10">
    <property type="entry name" value="Mannose-Binding Protein A, subunit A"/>
    <property type="match status" value="1"/>
</dbReference>
<evidence type="ECO:0000256" key="3">
    <source>
        <dbReference type="SAM" id="Phobius"/>
    </source>
</evidence>
<reference evidence="5" key="1">
    <citation type="submission" date="2024-01" db="EMBL/GenBank/DDBJ databases">
        <title>GRCr8: a new rat reference genome assembly contstructed from accurate long reads and long range scaffolding.</title>
        <authorList>
            <person name="Doris P.A."/>
            <person name="Kalbfleisch T."/>
            <person name="Li K."/>
            <person name="Howe K."/>
            <person name="Wood J."/>
        </authorList>
    </citation>
    <scope>NUCLEOTIDE SEQUENCE [LARGE SCALE GENOMIC DNA]</scope>
    <source>
        <strain evidence="5">Brown Norway</strain>
    </source>
</reference>
<keyword evidence="2" id="KW-1015">Disulfide bond</keyword>
<name>A0A8I5Y530_RAT</name>
<accession>A0A8I5Y530</accession>
<dbReference type="GeneTree" id="ENSGT00940000155012"/>
<evidence type="ECO:0000313" key="7">
    <source>
        <dbReference type="RGD" id="150343553"/>
    </source>
</evidence>
<dbReference type="InterPro" id="IPR018378">
    <property type="entry name" value="C-type_lectin_CS"/>
</dbReference>
<protein>
    <recommendedName>
        <fullName evidence="4">C-type lectin domain-containing protein</fullName>
    </recommendedName>
</protein>
<dbReference type="SMART" id="SM00034">
    <property type="entry name" value="CLECT"/>
    <property type="match status" value="1"/>
</dbReference>